<name>A0A812NDB3_9DINO</name>
<keyword evidence="2" id="KW-1185">Reference proteome</keyword>
<accession>A0A812NDB3</accession>
<dbReference type="OrthoDB" id="10555429at2759"/>
<reference evidence="1" key="1">
    <citation type="submission" date="2021-02" db="EMBL/GenBank/DDBJ databases">
        <authorList>
            <person name="Dougan E. K."/>
            <person name="Rhodes N."/>
            <person name="Thang M."/>
            <person name="Chan C."/>
        </authorList>
    </citation>
    <scope>NUCLEOTIDE SEQUENCE</scope>
</reference>
<gene>
    <name evidence="1" type="ORF">SNAT2548_LOCUS15830</name>
</gene>
<sequence length="134" mass="15008">MVVFGGSNGMRRHNDVFEFHMAPKIPPCSLSADLEAIFESTQREEAMQRSCDLFLAAGDSDWIHGVYCHQHVILVRCPPLFRLVQERGNGMPIVEGFMAEPRGGMEEELDTLLRVVNDAESGGKKASRRSYLVI</sequence>
<comment type="caution">
    <text evidence="1">The sequence shown here is derived from an EMBL/GenBank/DDBJ whole genome shotgun (WGS) entry which is preliminary data.</text>
</comment>
<dbReference type="Proteomes" id="UP000604046">
    <property type="component" value="Unassembled WGS sequence"/>
</dbReference>
<evidence type="ECO:0000313" key="2">
    <source>
        <dbReference type="Proteomes" id="UP000604046"/>
    </source>
</evidence>
<evidence type="ECO:0000313" key="1">
    <source>
        <dbReference type="EMBL" id="CAE7300956.1"/>
    </source>
</evidence>
<proteinExistence type="predicted"/>
<dbReference type="AlphaFoldDB" id="A0A812NDB3"/>
<protein>
    <submittedName>
        <fullName evidence="1">Uncharacterized protein</fullName>
    </submittedName>
</protein>
<organism evidence="1 2">
    <name type="scientific">Symbiodinium natans</name>
    <dbReference type="NCBI Taxonomy" id="878477"/>
    <lineage>
        <taxon>Eukaryota</taxon>
        <taxon>Sar</taxon>
        <taxon>Alveolata</taxon>
        <taxon>Dinophyceae</taxon>
        <taxon>Suessiales</taxon>
        <taxon>Symbiodiniaceae</taxon>
        <taxon>Symbiodinium</taxon>
    </lineage>
</organism>
<dbReference type="EMBL" id="CAJNDS010002066">
    <property type="protein sequence ID" value="CAE7300956.1"/>
    <property type="molecule type" value="Genomic_DNA"/>
</dbReference>